<protein>
    <recommendedName>
        <fullName evidence="1">Phosphatidic acid phosphatase type 2/haloperoxidase domain-containing protein</fullName>
    </recommendedName>
</protein>
<dbReference type="PANTHER" id="PTHR14969:SF13">
    <property type="entry name" value="AT30094P"/>
    <property type="match status" value="1"/>
</dbReference>
<dbReference type="Gene3D" id="1.20.144.10">
    <property type="entry name" value="Phosphatidic acid phosphatase type 2/haloperoxidase"/>
    <property type="match status" value="1"/>
</dbReference>
<name>A0A8J3ACN6_9ACTN</name>
<feature type="domain" description="Phosphatidic acid phosphatase type 2/haloperoxidase" evidence="1">
    <location>
        <begin position="87"/>
        <end position="195"/>
    </location>
</feature>
<dbReference type="EMBL" id="BMHA01000013">
    <property type="protein sequence ID" value="GGI08839.1"/>
    <property type="molecule type" value="Genomic_DNA"/>
</dbReference>
<accession>A0A8J3ACN6</accession>
<comment type="caution">
    <text evidence="2">The sequence shown here is derived from an EMBL/GenBank/DDBJ whole genome shotgun (WGS) entry which is preliminary data.</text>
</comment>
<evidence type="ECO:0000313" key="2">
    <source>
        <dbReference type="EMBL" id="GGI08839.1"/>
    </source>
</evidence>
<keyword evidence="3" id="KW-1185">Reference proteome</keyword>
<dbReference type="Proteomes" id="UP000650511">
    <property type="component" value="Unassembled WGS sequence"/>
</dbReference>
<gene>
    <name evidence="2" type="ORF">GCM10011354_31090</name>
</gene>
<dbReference type="AlphaFoldDB" id="A0A8J3ACN6"/>
<dbReference type="PANTHER" id="PTHR14969">
    <property type="entry name" value="SPHINGOSINE-1-PHOSPHATE PHOSPHOHYDROLASE"/>
    <property type="match status" value="1"/>
</dbReference>
<dbReference type="SMART" id="SM00014">
    <property type="entry name" value="acidPPc"/>
    <property type="match status" value="1"/>
</dbReference>
<dbReference type="InterPro" id="IPR036938">
    <property type="entry name" value="PAP2/HPO_sf"/>
</dbReference>
<reference evidence="2" key="2">
    <citation type="submission" date="2020-09" db="EMBL/GenBank/DDBJ databases">
        <authorList>
            <person name="Sun Q."/>
            <person name="Zhou Y."/>
        </authorList>
    </citation>
    <scope>NUCLEOTIDE SEQUENCE</scope>
    <source>
        <strain evidence="2">CGMCC 1.14988</strain>
    </source>
</reference>
<evidence type="ECO:0000259" key="1">
    <source>
        <dbReference type="SMART" id="SM00014"/>
    </source>
</evidence>
<dbReference type="InterPro" id="IPR000326">
    <property type="entry name" value="PAP2/HPO"/>
</dbReference>
<organism evidence="2 3">
    <name type="scientific">Egicoccus halophilus</name>
    <dbReference type="NCBI Taxonomy" id="1670830"/>
    <lineage>
        <taxon>Bacteria</taxon>
        <taxon>Bacillati</taxon>
        <taxon>Actinomycetota</taxon>
        <taxon>Nitriliruptoria</taxon>
        <taxon>Egicoccales</taxon>
        <taxon>Egicoccaceae</taxon>
        <taxon>Egicoccus</taxon>
    </lineage>
</organism>
<reference evidence="2" key="1">
    <citation type="journal article" date="2014" name="Int. J. Syst. Evol. Microbiol.">
        <title>Complete genome sequence of Corynebacterium casei LMG S-19264T (=DSM 44701T), isolated from a smear-ripened cheese.</title>
        <authorList>
            <consortium name="US DOE Joint Genome Institute (JGI-PGF)"/>
            <person name="Walter F."/>
            <person name="Albersmeier A."/>
            <person name="Kalinowski J."/>
            <person name="Ruckert C."/>
        </authorList>
    </citation>
    <scope>NUCLEOTIDE SEQUENCE</scope>
    <source>
        <strain evidence="2">CGMCC 1.14988</strain>
    </source>
</reference>
<dbReference type="SUPFAM" id="SSF48317">
    <property type="entry name" value="Acid phosphatase/Vanadium-dependent haloperoxidase"/>
    <property type="match status" value="1"/>
</dbReference>
<dbReference type="Pfam" id="PF01569">
    <property type="entry name" value="PAP2"/>
    <property type="match status" value="1"/>
</dbReference>
<sequence length="207" mass="21521">MRRRAPLPTPPVGRRTQAAAVGTVVASYAAVRSGRSAALDRRAAKALAYPLGRRIDVLVAAGTDLGSVYGLAGCAAVLAATGRRRAAVDVALAGLAAWGGAQGTKPLIGRERPYVVEGADRLVAVPAGSSWPSGHVAVASAMAAALVPHVGRGRRRWLHLGSAAVAVSRCYVGVHHFTDVVAGWGVGVLSDAAVRSTRRRWARRRER</sequence>
<proteinExistence type="predicted"/>
<evidence type="ECO:0000313" key="3">
    <source>
        <dbReference type="Proteomes" id="UP000650511"/>
    </source>
</evidence>